<name>A0A3S3CVT9_9NOCA</name>
<dbReference type="AlphaFoldDB" id="A0A3S3CVT9"/>
<evidence type="ECO:0000313" key="2">
    <source>
        <dbReference type="Proteomes" id="UP000286208"/>
    </source>
</evidence>
<protein>
    <recommendedName>
        <fullName evidence="3">Serine protease</fullName>
    </recommendedName>
</protein>
<dbReference type="SUPFAM" id="SSF50494">
    <property type="entry name" value="Trypsin-like serine proteases"/>
    <property type="match status" value="1"/>
</dbReference>
<dbReference type="Gene3D" id="2.40.10.10">
    <property type="entry name" value="Trypsin-like serine proteases"/>
    <property type="match status" value="1"/>
</dbReference>
<comment type="caution">
    <text evidence="1">The sequence shown here is derived from an EMBL/GenBank/DDBJ whole genome shotgun (WGS) entry which is preliminary data.</text>
</comment>
<organism evidence="1 2">
    <name type="scientific">Prescottella agglutinans</name>
    <dbReference type="NCBI Taxonomy" id="1644129"/>
    <lineage>
        <taxon>Bacteria</taxon>
        <taxon>Bacillati</taxon>
        <taxon>Actinomycetota</taxon>
        <taxon>Actinomycetes</taxon>
        <taxon>Mycobacteriales</taxon>
        <taxon>Nocardiaceae</taxon>
        <taxon>Prescottella</taxon>
    </lineage>
</organism>
<reference evidence="1 2" key="1">
    <citation type="submission" date="2018-11" db="EMBL/GenBank/DDBJ databases">
        <title>Rhodococcus spongicola sp. nov. and Rhodococcus xishaensis sp. nov. from marine sponges.</title>
        <authorList>
            <person name="Li L."/>
            <person name="Lin H.W."/>
        </authorList>
    </citation>
    <scope>NUCLEOTIDE SEQUENCE [LARGE SCALE GENOMIC DNA]</scope>
    <source>
        <strain evidence="1 2">CCTCC AB2014297</strain>
    </source>
</reference>
<accession>A0A3S3CVT9</accession>
<proteinExistence type="predicted"/>
<keyword evidence="2" id="KW-1185">Reference proteome</keyword>
<dbReference type="InterPro" id="IPR009003">
    <property type="entry name" value="Peptidase_S1_PA"/>
</dbReference>
<dbReference type="InterPro" id="IPR043504">
    <property type="entry name" value="Peptidase_S1_PA_chymotrypsin"/>
</dbReference>
<evidence type="ECO:0000313" key="1">
    <source>
        <dbReference type="EMBL" id="RVW06886.1"/>
    </source>
</evidence>
<dbReference type="Proteomes" id="UP000286208">
    <property type="component" value="Unassembled WGS sequence"/>
</dbReference>
<evidence type="ECO:0008006" key="3">
    <source>
        <dbReference type="Google" id="ProtNLM"/>
    </source>
</evidence>
<sequence length="285" mass="30058">MRLQFADNGKCTLGAVGTDAAGRKVGITAGHCNPWKVADAVAEATHTTTNNNGQAVFDWRDMDSGPIGWIRYVSADGRPTAQWPAVDPVTGEASIQKTAPLDYMVIEFAPHVQLSSQVMTAPTYAVEADGVTPFSTDPLTPSKTHGPVVTPSEPWFKINTIVKGLFGQVVAPGTGAQLCQAGSYTVQANAQAGQPKSELNRCGTVTHELSGLVYSSVKNRGGDSGGPLVGKFEPNKWAGIVTGQGEIALGPINLGWSYWYNSAKLILDDLNPRGITGSGFQITNN</sequence>
<dbReference type="EMBL" id="RKLP01000017">
    <property type="protein sequence ID" value="RVW06886.1"/>
    <property type="molecule type" value="Genomic_DNA"/>
</dbReference>
<gene>
    <name evidence="1" type="ORF">EGT67_24835</name>
</gene>